<dbReference type="GeneID" id="102995260"/>
<dbReference type="STRING" id="9755.ENSPCTP00005021628"/>
<dbReference type="OrthoDB" id="9389802at2759"/>
<proteinExistence type="predicted"/>
<dbReference type="Proteomes" id="UP000248484">
    <property type="component" value="Unplaced"/>
</dbReference>
<dbReference type="CTD" id="109310422"/>
<feature type="compositionally biased region" description="Basic residues" evidence="1">
    <location>
        <begin position="151"/>
        <end position="161"/>
    </location>
</feature>
<dbReference type="PANTHER" id="PTHR37867:SF1">
    <property type="entry name" value="CHROMOSOME 16 OPEN READING FRAME 86"/>
    <property type="match status" value="1"/>
</dbReference>
<sequence length="320" mass="34264">MASAGAEKRPGAQDGTALGQSQLTELPGGHVQNSECPVMGDQCPVPAHEACQTEGEDKCPTGPVSEPKIQEKRLKLEEERHKPEVQALEERGPRPMASIVRTSHGLKRKPVKLPGPSHQAHPRAEAELPQGMPLQREERESSQSEPSPSAKQHKKAKKRKSVGTPVLPVVASTVSAPSGTLGLQRKAQRLRPLYRYINYCNPELNQAGEGDREAEAEVKPESELALVPEETGVEQLQALLPSAGELGSGLTLPCPNMFTTPTYTLVPLGEEAGEEPGCLPSLGVSGCLKAEMVKSTQVDINKMPSVCAAPLVLPLSPQYK</sequence>
<keyword evidence="2" id="KW-1185">Reference proteome</keyword>
<reference evidence="3" key="1">
    <citation type="submission" date="2025-08" db="UniProtKB">
        <authorList>
            <consortium name="RefSeq"/>
        </authorList>
    </citation>
    <scope>IDENTIFICATION</scope>
    <source>
        <tissue evidence="3">Muscle</tissue>
    </source>
</reference>
<name>A0A2Y9FL02_PHYMC</name>
<dbReference type="Pfam" id="PF15762">
    <property type="entry name" value="DUF4691"/>
    <property type="match status" value="1"/>
</dbReference>
<evidence type="ECO:0000256" key="1">
    <source>
        <dbReference type="SAM" id="MobiDB-lite"/>
    </source>
</evidence>
<feature type="compositionally biased region" description="Basic and acidic residues" evidence="1">
    <location>
        <begin position="68"/>
        <end position="93"/>
    </location>
</feature>
<gene>
    <name evidence="3" type="primary">CUNH16orf86</name>
</gene>
<accession>A0A2Y9FL02</accession>
<feature type="compositionally biased region" description="Basic and acidic residues" evidence="1">
    <location>
        <begin position="1"/>
        <end position="11"/>
    </location>
</feature>
<dbReference type="AlphaFoldDB" id="A0A2Y9FL02"/>
<organism evidence="2 3">
    <name type="scientific">Physeter macrocephalus</name>
    <name type="common">Sperm whale</name>
    <name type="synonym">Physeter catodon</name>
    <dbReference type="NCBI Taxonomy" id="9755"/>
    <lineage>
        <taxon>Eukaryota</taxon>
        <taxon>Metazoa</taxon>
        <taxon>Chordata</taxon>
        <taxon>Craniata</taxon>
        <taxon>Vertebrata</taxon>
        <taxon>Euteleostomi</taxon>
        <taxon>Mammalia</taxon>
        <taxon>Eutheria</taxon>
        <taxon>Laurasiatheria</taxon>
        <taxon>Artiodactyla</taxon>
        <taxon>Whippomorpha</taxon>
        <taxon>Cetacea</taxon>
        <taxon>Odontoceti</taxon>
        <taxon>Physeteridae</taxon>
        <taxon>Physeter</taxon>
    </lineage>
</organism>
<dbReference type="InterPro" id="IPR031516">
    <property type="entry name" value="DUF4691"/>
</dbReference>
<evidence type="ECO:0000313" key="2">
    <source>
        <dbReference type="Proteomes" id="UP000248484"/>
    </source>
</evidence>
<feature type="region of interest" description="Disordered" evidence="1">
    <location>
        <begin position="1"/>
        <end position="164"/>
    </location>
</feature>
<dbReference type="PANTHER" id="PTHR37867">
    <property type="entry name" value="CHROMOSOME 16 OPEN READING FRAME 86"/>
    <property type="match status" value="1"/>
</dbReference>
<protein>
    <submittedName>
        <fullName evidence="3">Uncharacterized protein C16orf86 homolog isoform X2</fullName>
    </submittedName>
</protein>
<evidence type="ECO:0000313" key="3">
    <source>
        <dbReference type="RefSeq" id="XP_007125978.1"/>
    </source>
</evidence>
<dbReference type="RefSeq" id="XP_007125978.1">
    <property type="nucleotide sequence ID" value="XM_007125916.1"/>
</dbReference>